<evidence type="ECO:0000256" key="15">
    <source>
        <dbReference type="NCBIfam" id="TIGR00560"/>
    </source>
</evidence>
<evidence type="ECO:0000256" key="5">
    <source>
        <dbReference type="ARBA" id="ARBA00022516"/>
    </source>
</evidence>
<comment type="function">
    <text evidence="14">Probably catalyzes the synthesis of phosphatidylglycerophosphate by transferring a phosphatidyl group from CDP-diacylglycerol to glycerol 3-phosphate.</text>
</comment>
<dbReference type="OrthoDB" id="9796672at2"/>
<comment type="catalytic activity">
    <reaction evidence="13">
        <text>a CDP-1,2-diacyl-sn-glycerol + sn-glycerol 3-phosphate = a 1,2-diacyl-sn-glycero-3-phospho-(1'-sn-glycero-3'-phosphate) + CMP + H(+)</text>
        <dbReference type="Rhea" id="RHEA:12593"/>
        <dbReference type="ChEBI" id="CHEBI:15378"/>
        <dbReference type="ChEBI" id="CHEBI:57597"/>
        <dbReference type="ChEBI" id="CHEBI:58332"/>
        <dbReference type="ChEBI" id="CHEBI:60110"/>
        <dbReference type="ChEBI" id="CHEBI:60377"/>
        <dbReference type="EC" id="2.7.8.5"/>
    </reaction>
</comment>
<dbReference type="Gene3D" id="1.20.120.1760">
    <property type="match status" value="1"/>
</dbReference>
<evidence type="ECO:0000256" key="4">
    <source>
        <dbReference type="ARBA" id="ARBA00022475"/>
    </source>
</evidence>
<evidence type="ECO:0000256" key="10">
    <source>
        <dbReference type="ARBA" id="ARBA00023136"/>
    </source>
</evidence>
<comment type="caution">
    <text evidence="18">The sequence shown here is derived from an EMBL/GenBank/DDBJ whole genome shotgun (WGS) entry which is preliminary data.</text>
</comment>
<keyword evidence="10 17" id="KW-0472">Membrane</keyword>
<dbReference type="PANTHER" id="PTHR14269">
    <property type="entry name" value="CDP-DIACYLGLYCEROL--GLYCEROL-3-PHOSPHATE 3-PHOSPHATIDYLTRANSFERASE-RELATED"/>
    <property type="match status" value="1"/>
</dbReference>
<evidence type="ECO:0000256" key="14">
    <source>
        <dbReference type="ARBA" id="ARBA00053364"/>
    </source>
</evidence>
<dbReference type="EC" id="2.7.8.5" evidence="15"/>
<comment type="subcellular location">
    <subcellularLocation>
        <location evidence="1">Cell membrane</location>
        <topology evidence="1">Multi-pass membrane protein</topology>
    </subcellularLocation>
</comment>
<feature type="transmembrane region" description="Helical" evidence="17">
    <location>
        <begin position="173"/>
        <end position="191"/>
    </location>
</feature>
<evidence type="ECO:0000256" key="9">
    <source>
        <dbReference type="ARBA" id="ARBA00023098"/>
    </source>
</evidence>
<dbReference type="PROSITE" id="PS00379">
    <property type="entry name" value="CDP_ALCOHOL_P_TRANSF"/>
    <property type="match status" value="1"/>
</dbReference>
<keyword evidence="11" id="KW-0594">Phospholipid biosynthesis</keyword>
<evidence type="ECO:0000256" key="12">
    <source>
        <dbReference type="ARBA" id="ARBA00023264"/>
    </source>
</evidence>
<dbReference type="GO" id="GO:0008444">
    <property type="term" value="F:CDP-diacylglycerol-glycerol-3-phosphate 3-phosphatidyltransferase activity"/>
    <property type="evidence" value="ECO:0007669"/>
    <property type="project" value="UniProtKB-UniRule"/>
</dbReference>
<organism evidence="18 19">
    <name type="scientific">Streptomyces piniterrae</name>
    <dbReference type="NCBI Taxonomy" id="2571125"/>
    <lineage>
        <taxon>Bacteria</taxon>
        <taxon>Bacillati</taxon>
        <taxon>Actinomycetota</taxon>
        <taxon>Actinomycetes</taxon>
        <taxon>Kitasatosporales</taxon>
        <taxon>Streptomycetaceae</taxon>
        <taxon>Streptomyces</taxon>
    </lineage>
</organism>
<keyword evidence="8 17" id="KW-1133">Transmembrane helix</keyword>
<dbReference type="AlphaFoldDB" id="A0A4U0MLQ9"/>
<keyword evidence="7 17" id="KW-0812">Transmembrane</keyword>
<dbReference type="InterPro" id="IPR004570">
    <property type="entry name" value="Phosphatidylglycerol_P_synth"/>
</dbReference>
<keyword evidence="19" id="KW-1185">Reference proteome</keyword>
<accession>A0A4U0MLQ9</accession>
<dbReference type="NCBIfam" id="TIGR00560">
    <property type="entry name" value="pgsA"/>
    <property type="match status" value="1"/>
</dbReference>
<evidence type="ECO:0000313" key="19">
    <source>
        <dbReference type="Proteomes" id="UP000308697"/>
    </source>
</evidence>
<evidence type="ECO:0000256" key="1">
    <source>
        <dbReference type="ARBA" id="ARBA00004651"/>
    </source>
</evidence>
<evidence type="ECO:0000256" key="8">
    <source>
        <dbReference type="ARBA" id="ARBA00022989"/>
    </source>
</evidence>
<sequence length="219" mass="23584">MSGVPASAAGGPRTAPAVRQAGLWNIANVLTMLRLLLVPAFVVLLMHEDGTDQAWRAFAWAAFAIAMITDVFDGHLARTYNLVTDFGKIADPIADKAIMGAALICLSVLGDLPWWVTGLILFRELGITLMRFWVIKHGVIPASRGGKIKTLAQGTAVGMYVLPLTGLLATFRWWVMAVAVALTVATGLDYVRQAVMLRRAGLAKERAERAARADEGSAR</sequence>
<keyword evidence="12" id="KW-1208">Phospholipid metabolism</keyword>
<dbReference type="GO" id="GO:0046474">
    <property type="term" value="P:glycerophospholipid biosynthetic process"/>
    <property type="evidence" value="ECO:0007669"/>
    <property type="project" value="TreeGrafter"/>
</dbReference>
<dbReference type="InterPro" id="IPR048254">
    <property type="entry name" value="CDP_ALCOHOL_P_TRANSF_CS"/>
</dbReference>
<gene>
    <name evidence="18" type="primary">pgsA</name>
    <name evidence="18" type="ORF">FCH28_36775</name>
</gene>
<keyword evidence="4" id="KW-1003">Cell membrane</keyword>
<evidence type="ECO:0000256" key="6">
    <source>
        <dbReference type="ARBA" id="ARBA00022679"/>
    </source>
</evidence>
<dbReference type="Pfam" id="PF01066">
    <property type="entry name" value="CDP-OH_P_transf"/>
    <property type="match status" value="1"/>
</dbReference>
<feature type="transmembrane region" description="Helical" evidence="17">
    <location>
        <begin position="97"/>
        <end position="122"/>
    </location>
</feature>
<evidence type="ECO:0000256" key="17">
    <source>
        <dbReference type="SAM" id="Phobius"/>
    </source>
</evidence>
<keyword evidence="5" id="KW-0444">Lipid biosynthesis</keyword>
<dbReference type="InterPro" id="IPR050324">
    <property type="entry name" value="CDP-alcohol_PTase-I"/>
</dbReference>
<proteinExistence type="inferred from homology"/>
<dbReference type="GO" id="GO:0005886">
    <property type="term" value="C:plasma membrane"/>
    <property type="evidence" value="ECO:0007669"/>
    <property type="project" value="UniProtKB-SubCell"/>
</dbReference>
<evidence type="ECO:0000256" key="7">
    <source>
        <dbReference type="ARBA" id="ARBA00022692"/>
    </source>
</evidence>
<protein>
    <recommendedName>
        <fullName evidence="15">CDP-diacylglycerol--glycerol-3-phosphate 3-phosphatidyltransferase</fullName>
        <ecNumber evidence="15">2.7.8.5</ecNumber>
    </recommendedName>
</protein>
<dbReference type="FunFam" id="1.20.120.1760:FF:000007">
    <property type="entry name" value="CDP-diacylglycerol--glycerol-3-phosphate 3-phosphatidyltransferase"/>
    <property type="match status" value="1"/>
</dbReference>
<keyword evidence="9" id="KW-0443">Lipid metabolism</keyword>
<dbReference type="EMBL" id="SUMB01000019">
    <property type="protein sequence ID" value="TJZ41650.1"/>
    <property type="molecule type" value="Genomic_DNA"/>
</dbReference>
<dbReference type="RefSeq" id="WP_136744777.1">
    <property type="nucleotide sequence ID" value="NZ_SUMB01000019.1"/>
</dbReference>
<dbReference type="UniPathway" id="UPA00085"/>
<comment type="pathway">
    <text evidence="2">Lipid metabolism; phospholipid metabolism.</text>
</comment>
<dbReference type="PIRSF" id="PIRSF000847">
    <property type="entry name" value="Phos_ph_gly_syn"/>
    <property type="match status" value="1"/>
</dbReference>
<feature type="transmembrane region" description="Helical" evidence="17">
    <location>
        <begin position="23"/>
        <end position="45"/>
    </location>
</feature>
<evidence type="ECO:0000256" key="13">
    <source>
        <dbReference type="ARBA" id="ARBA00048586"/>
    </source>
</evidence>
<dbReference type="InterPro" id="IPR043130">
    <property type="entry name" value="CDP-OH_PTrfase_TM_dom"/>
</dbReference>
<keyword evidence="6 16" id="KW-0808">Transferase</keyword>
<feature type="transmembrane region" description="Helical" evidence="17">
    <location>
        <begin position="57"/>
        <end position="77"/>
    </location>
</feature>
<evidence type="ECO:0000256" key="16">
    <source>
        <dbReference type="RuleBase" id="RU003750"/>
    </source>
</evidence>
<reference evidence="18 19" key="1">
    <citation type="submission" date="2019-04" db="EMBL/GenBank/DDBJ databases">
        <title>Streptomyces piniterrae sp. nov., a heliquinomycin-producing actinomycete isolated from rhizosphere soil of Pinus yunnanensis.</title>
        <authorList>
            <person name="Zhuang X."/>
            <person name="Zhao J."/>
        </authorList>
    </citation>
    <scope>NUCLEOTIDE SEQUENCE [LARGE SCALE GENOMIC DNA]</scope>
    <source>
        <strain evidence="19">jys28</strain>
    </source>
</reference>
<dbReference type="InterPro" id="IPR000462">
    <property type="entry name" value="CDP-OH_P_trans"/>
</dbReference>
<evidence type="ECO:0000313" key="18">
    <source>
        <dbReference type="EMBL" id="TJZ41650.1"/>
    </source>
</evidence>
<evidence type="ECO:0000256" key="11">
    <source>
        <dbReference type="ARBA" id="ARBA00023209"/>
    </source>
</evidence>
<dbReference type="PANTHER" id="PTHR14269:SF52">
    <property type="entry name" value="PHOSPHATIDYLGLYCEROPHOSPHATE SYNTHASE-RELATED"/>
    <property type="match status" value="1"/>
</dbReference>
<evidence type="ECO:0000256" key="3">
    <source>
        <dbReference type="ARBA" id="ARBA00010441"/>
    </source>
</evidence>
<dbReference type="Proteomes" id="UP000308697">
    <property type="component" value="Unassembled WGS sequence"/>
</dbReference>
<name>A0A4U0MLQ9_9ACTN</name>
<comment type="similarity">
    <text evidence="3 16">Belongs to the CDP-alcohol phosphatidyltransferase class-I family.</text>
</comment>
<evidence type="ECO:0000256" key="2">
    <source>
        <dbReference type="ARBA" id="ARBA00005074"/>
    </source>
</evidence>